<dbReference type="InterPro" id="IPR013785">
    <property type="entry name" value="Aldolase_TIM"/>
</dbReference>
<dbReference type="EMBL" id="AZEG01000003">
    <property type="protein sequence ID" value="KRL38661.1"/>
    <property type="molecule type" value="Genomic_DNA"/>
</dbReference>
<dbReference type="PANTHER" id="PTHR11749">
    <property type="entry name" value="RIBULOSE-5-PHOSPHATE-3-EPIMERASE"/>
    <property type="match status" value="1"/>
</dbReference>
<dbReference type="OrthoDB" id="1645589at2"/>
<feature type="binding site" evidence="10 14">
    <location>
        <position position="6"/>
    </location>
    <ligand>
        <name>substrate</name>
    </ligand>
</feature>
<feature type="binding site" evidence="10 13">
    <location>
        <position position="173"/>
    </location>
    <ligand>
        <name>a divalent metal cation</name>
        <dbReference type="ChEBI" id="CHEBI:60240"/>
    </ligand>
</feature>
<evidence type="ECO:0000256" key="4">
    <source>
        <dbReference type="ARBA" id="ARBA00001947"/>
    </source>
</evidence>
<gene>
    <name evidence="10" type="primary">rpe</name>
    <name evidence="15" type="ORF">FD20_GL001378</name>
</gene>
<keyword evidence="13" id="KW-0862">Zinc</keyword>
<comment type="cofactor">
    <cofactor evidence="3">
        <name>Co(2+)</name>
        <dbReference type="ChEBI" id="CHEBI:48828"/>
    </cofactor>
</comment>
<feature type="binding site" evidence="10 14">
    <location>
        <position position="64"/>
    </location>
    <ligand>
        <name>substrate</name>
    </ligand>
</feature>
<dbReference type="RefSeq" id="WP_057735987.1">
    <property type="nucleotide sequence ID" value="NZ_AZEG01000003.1"/>
</dbReference>
<evidence type="ECO:0000256" key="3">
    <source>
        <dbReference type="ARBA" id="ARBA00001941"/>
    </source>
</evidence>
<comment type="cofactor">
    <cofactor evidence="4">
        <name>Zn(2+)</name>
        <dbReference type="ChEBI" id="CHEBI:29105"/>
    </cofactor>
</comment>
<protein>
    <recommendedName>
        <fullName evidence="7 10">Ribulose-phosphate 3-epimerase</fullName>
        <ecNumber evidence="7 10">5.1.3.1</ecNumber>
    </recommendedName>
</protein>
<dbReference type="GO" id="GO:0004750">
    <property type="term" value="F:D-ribulose-phosphate 3-epimerase activity"/>
    <property type="evidence" value="ECO:0007669"/>
    <property type="project" value="UniProtKB-UniRule"/>
</dbReference>
<dbReference type="Proteomes" id="UP000051155">
    <property type="component" value="Unassembled WGS sequence"/>
</dbReference>
<dbReference type="CDD" id="cd00429">
    <property type="entry name" value="RPE"/>
    <property type="match status" value="1"/>
</dbReference>
<evidence type="ECO:0000256" key="10">
    <source>
        <dbReference type="HAMAP-Rule" id="MF_02227"/>
    </source>
</evidence>
<evidence type="ECO:0000256" key="11">
    <source>
        <dbReference type="PIRNR" id="PIRNR001461"/>
    </source>
</evidence>
<feature type="active site" description="Proton acceptor" evidence="10 12">
    <location>
        <position position="33"/>
    </location>
</feature>
<evidence type="ECO:0000256" key="2">
    <source>
        <dbReference type="ARBA" id="ARBA00001936"/>
    </source>
</evidence>
<evidence type="ECO:0000313" key="15">
    <source>
        <dbReference type="EMBL" id="KRL38661.1"/>
    </source>
</evidence>
<dbReference type="InterPro" id="IPR011060">
    <property type="entry name" value="RibuloseP-bd_barrel"/>
</dbReference>
<feature type="binding site" evidence="14">
    <location>
        <position position="175"/>
    </location>
    <ligand>
        <name>substrate</name>
    </ligand>
</feature>
<dbReference type="PROSITE" id="PS01086">
    <property type="entry name" value="RIBUL_P_3_EPIMER_2"/>
    <property type="match status" value="1"/>
</dbReference>
<feature type="binding site" evidence="10 14">
    <location>
        <begin position="195"/>
        <end position="196"/>
    </location>
    <ligand>
        <name>substrate</name>
    </ligand>
</feature>
<feature type="binding site" evidence="10">
    <location>
        <begin position="173"/>
        <end position="175"/>
    </location>
    <ligand>
        <name>substrate</name>
    </ligand>
</feature>
<dbReference type="AlphaFoldDB" id="A0A0R1Q8H8"/>
<dbReference type="Pfam" id="PF00834">
    <property type="entry name" value="Ribul_P_3_epim"/>
    <property type="match status" value="1"/>
</dbReference>
<dbReference type="EC" id="5.1.3.1" evidence="7 10"/>
<keyword evidence="13" id="KW-0464">Manganese</keyword>
<dbReference type="FunFam" id="3.20.20.70:FF:000004">
    <property type="entry name" value="Ribulose-phosphate 3-epimerase"/>
    <property type="match status" value="1"/>
</dbReference>
<dbReference type="NCBIfam" id="NF004076">
    <property type="entry name" value="PRK05581.1-4"/>
    <property type="match status" value="1"/>
</dbReference>
<keyword evidence="8 10" id="KW-0479">Metal-binding</keyword>
<accession>A0A0R1Q8H8</accession>
<keyword evidence="16" id="KW-1185">Reference proteome</keyword>
<keyword evidence="13" id="KW-0170">Cobalt</keyword>
<comment type="cofactor">
    <cofactor evidence="5">
        <name>Fe(2+)</name>
        <dbReference type="ChEBI" id="CHEBI:29033"/>
    </cofactor>
</comment>
<keyword evidence="9 10" id="KW-0413">Isomerase</keyword>
<feature type="binding site" evidence="10 14">
    <location>
        <begin position="140"/>
        <end position="143"/>
    </location>
    <ligand>
        <name>substrate</name>
    </ligand>
</feature>
<evidence type="ECO:0000256" key="12">
    <source>
        <dbReference type="PIRSR" id="PIRSR001461-1"/>
    </source>
</evidence>
<dbReference type="Gene3D" id="3.20.20.70">
    <property type="entry name" value="Aldolase class I"/>
    <property type="match status" value="1"/>
</dbReference>
<comment type="similarity">
    <text evidence="6 10 11">Belongs to the ribulose-phosphate 3-epimerase family.</text>
</comment>
<evidence type="ECO:0000313" key="16">
    <source>
        <dbReference type="Proteomes" id="UP000051155"/>
    </source>
</evidence>
<dbReference type="NCBIfam" id="TIGR01163">
    <property type="entry name" value="rpe"/>
    <property type="match status" value="1"/>
</dbReference>
<dbReference type="InterPro" id="IPR000056">
    <property type="entry name" value="Ribul_P_3_epim-like"/>
</dbReference>
<feature type="binding site" evidence="10 13">
    <location>
        <position position="31"/>
    </location>
    <ligand>
        <name>a divalent metal cation</name>
        <dbReference type="ChEBI" id="CHEBI:60240"/>
    </ligand>
</feature>
<sequence length="218" mass="23641">MKIAPSILSANFLDLQKDIGVVDRAGAEYLHIDVMDGHFVPNLSFGAAAVKAIRPMTDMVLDCHLMVEQPEKYIQQFAIAGADVIGVHVEATPHIHRALAMIRENGCKAEVVVNPGTPLSSIQELLPFVDAVLIMTVDPGFGGQRFIPEMINKIKKIAQLKKDQGLDLEIEVDGGINDQTIKQCAIAGATVAVAGSYVFNSENPSKRVSLLKDLIRDE</sequence>
<reference evidence="15 16" key="1">
    <citation type="journal article" date="2015" name="Genome Announc.">
        <title>Expanding the biotechnology potential of lactobacilli through comparative genomics of 213 strains and associated genera.</title>
        <authorList>
            <person name="Sun Z."/>
            <person name="Harris H.M."/>
            <person name="McCann A."/>
            <person name="Guo C."/>
            <person name="Argimon S."/>
            <person name="Zhang W."/>
            <person name="Yang X."/>
            <person name="Jeffery I.B."/>
            <person name="Cooney J.C."/>
            <person name="Kagawa T.F."/>
            <person name="Liu W."/>
            <person name="Song Y."/>
            <person name="Salvetti E."/>
            <person name="Wrobel A."/>
            <person name="Rasinkangas P."/>
            <person name="Parkhill J."/>
            <person name="Rea M.C."/>
            <person name="O'Sullivan O."/>
            <person name="Ritari J."/>
            <person name="Douillard F.P."/>
            <person name="Paul Ross R."/>
            <person name="Yang R."/>
            <person name="Briner A.E."/>
            <person name="Felis G.E."/>
            <person name="de Vos W.M."/>
            <person name="Barrangou R."/>
            <person name="Klaenhammer T.R."/>
            <person name="Caufield P.W."/>
            <person name="Cui Y."/>
            <person name="Zhang H."/>
            <person name="O'Toole P.W."/>
        </authorList>
    </citation>
    <scope>NUCLEOTIDE SEQUENCE [LARGE SCALE GENOMIC DNA]</scope>
    <source>
        <strain evidence="15 16">DSM 19971</strain>
    </source>
</reference>
<comment type="catalytic activity">
    <reaction evidence="1 10 11">
        <text>D-ribulose 5-phosphate = D-xylulose 5-phosphate</text>
        <dbReference type="Rhea" id="RHEA:13677"/>
        <dbReference type="ChEBI" id="CHEBI:57737"/>
        <dbReference type="ChEBI" id="CHEBI:58121"/>
        <dbReference type="EC" id="5.1.3.1"/>
    </reaction>
</comment>
<dbReference type="PROSITE" id="PS01085">
    <property type="entry name" value="RIBUL_P_3_EPIMER_1"/>
    <property type="match status" value="1"/>
</dbReference>
<dbReference type="PIRSF" id="PIRSF001461">
    <property type="entry name" value="RPE"/>
    <property type="match status" value="1"/>
</dbReference>
<dbReference type="GO" id="GO:0006098">
    <property type="term" value="P:pentose-phosphate shunt"/>
    <property type="evidence" value="ECO:0007669"/>
    <property type="project" value="UniProtKB-UniRule"/>
</dbReference>
<evidence type="ECO:0000256" key="7">
    <source>
        <dbReference type="ARBA" id="ARBA00013188"/>
    </source>
</evidence>
<comment type="cofactor">
    <cofactor evidence="10 13">
        <name>a divalent metal cation</name>
        <dbReference type="ChEBI" id="CHEBI:60240"/>
    </cofactor>
    <text evidence="10 13">Binds 1 divalent metal cation per subunit.</text>
</comment>
<feature type="binding site" evidence="10 13">
    <location>
        <position position="64"/>
    </location>
    <ligand>
        <name>a divalent metal cation</name>
        <dbReference type="ChEBI" id="CHEBI:60240"/>
    </ligand>
</feature>
<comment type="cofactor">
    <cofactor evidence="2">
        <name>Mn(2+)</name>
        <dbReference type="ChEBI" id="CHEBI:29035"/>
    </cofactor>
</comment>
<dbReference type="InterPro" id="IPR026019">
    <property type="entry name" value="Ribul_P_3_epim"/>
</dbReference>
<dbReference type="GO" id="GO:0046872">
    <property type="term" value="F:metal ion binding"/>
    <property type="evidence" value="ECO:0007669"/>
    <property type="project" value="UniProtKB-UniRule"/>
</dbReference>
<feature type="binding site" evidence="10 13">
    <location>
        <position position="33"/>
    </location>
    <ligand>
        <name>a divalent metal cation</name>
        <dbReference type="ChEBI" id="CHEBI:60240"/>
    </ligand>
</feature>
<dbReference type="GO" id="GO:0019323">
    <property type="term" value="P:pentose catabolic process"/>
    <property type="evidence" value="ECO:0007669"/>
    <property type="project" value="UniProtKB-UniRule"/>
</dbReference>
<evidence type="ECO:0000256" key="6">
    <source>
        <dbReference type="ARBA" id="ARBA00009541"/>
    </source>
</evidence>
<evidence type="ECO:0000256" key="9">
    <source>
        <dbReference type="ARBA" id="ARBA00023235"/>
    </source>
</evidence>
<comment type="caution">
    <text evidence="15">The sequence shown here is derived from an EMBL/GenBank/DDBJ whole genome shotgun (WGS) entry which is preliminary data.</text>
</comment>
<name>A0A0R1Q8H8_9LACO</name>
<keyword evidence="10 11" id="KW-0119">Carbohydrate metabolism</keyword>
<dbReference type="PATRIC" id="fig|1423812.3.peg.1467"/>
<evidence type="ECO:0000256" key="13">
    <source>
        <dbReference type="PIRSR" id="PIRSR001461-2"/>
    </source>
</evidence>
<dbReference type="SUPFAM" id="SSF51366">
    <property type="entry name" value="Ribulose-phoshate binding barrel"/>
    <property type="match status" value="1"/>
</dbReference>
<comment type="function">
    <text evidence="10">Catalyzes the reversible epimerization of D-ribulose 5-phosphate to D-xylulose 5-phosphate.</text>
</comment>
<dbReference type="GO" id="GO:0005737">
    <property type="term" value="C:cytoplasm"/>
    <property type="evidence" value="ECO:0007669"/>
    <property type="project" value="UniProtKB-ARBA"/>
</dbReference>
<evidence type="ECO:0000256" key="1">
    <source>
        <dbReference type="ARBA" id="ARBA00001782"/>
    </source>
</evidence>
<proteinExistence type="inferred from homology"/>
<evidence type="ECO:0000256" key="8">
    <source>
        <dbReference type="ARBA" id="ARBA00022723"/>
    </source>
</evidence>
<evidence type="ECO:0000256" key="14">
    <source>
        <dbReference type="PIRSR" id="PIRSR001461-3"/>
    </source>
</evidence>
<evidence type="ECO:0000256" key="5">
    <source>
        <dbReference type="ARBA" id="ARBA00001954"/>
    </source>
</evidence>
<dbReference type="STRING" id="1423812.FD20_GL001378"/>
<comment type="pathway">
    <text evidence="10">Carbohydrate degradation.</text>
</comment>
<organism evidence="15 16">
    <name type="scientific">Liquorilactobacillus uvarum DSM 19971</name>
    <dbReference type="NCBI Taxonomy" id="1423812"/>
    <lineage>
        <taxon>Bacteria</taxon>
        <taxon>Bacillati</taxon>
        <taxon>Bacillota</taxon>
        <taxon>Bacilli</taxon>
        <taxon>Lactobacillales</taxon>
        <taxon>Lactobacillaceae</taxon>
        <taxon>Liquorilactobacillus</taxon>
    </lineage>
</organism>
<dbReference type="HAMAP" id="MF_02227">
    <property type="entry name" value="RPE"/>
    <property type="match status" value="1"/>
</dbReference>
<feature type="active site" description="Proton donor" evidence="10 12">
    <location>
        <position position="173"/>
    </location>
</feature>